<dbReference type="InterPro" id="IPR004017">
    <property type="entry name" value="Cys_rich_dom"/>
</dbReference>
<comment type="caution">
    <text evidence="2">The sequence shown here is derived from an EMBL/GenBank/DDBJ whole genome shotgun (WGS) entry which is preliminary data.</text>
</comment>
<dbReference type="Pfam" id="PF02754">
    <property type="entry name" value="CCG"/>
    <property type="match status" value="2"/>
</dbReference>
<organism evidence="2 3">
    <name type="scientific">Paraburkholderia youngii</name>
    <dbReference type="NCBI Taxonomy" id="2782701"/>
    <lineage>
        <taxon>Bacteria</taxon>
        <taxon>Pseudomonadati</taxon>
        <taxon>Pseudomonadota</taxon>
        <taxon>Betaproteobacteria</taxon>
        <taxon>Burkholderiales</taxon>
        <taxon>Burkholderiaceae</taxon>
        <taxon>Paraburkholderia</taxon>
    </lineage>
</organism>
<dbReference type="Proteomes" id="UP000821598">
    <property type="component" value="Unassembled WGS sequence"/>
</dbReference>
<evidence type="ECO:0000313" key="2">
    <source>
        <dbReference type="EMBL" id="NVI08227.1"/>
    </source>
</evidence>
<accession>A0ABX2NUR9</accession>
<dbReference type="RefSeq" id="WP_176368993.1">
    <property type="nucleotide sequence ID" value="NZ_VOMC01000044.1"/>
</dbReference>
<reference evidence="2 3" key="1">
    <citation type="submission" date="2019-08" db="EMBL/GenBank/DDBJ databases">
        <title>Paraburkholderia simonii sp. nov. and P. youngii sp. nov. Brazilian and Mexican Mimosa-associated rhizobia.</title>
        <authorList>
            <person name="Mavima L."/>
            <person name="Beukes C.W."/>
            <person name="Palmer M."/>
            <person name="De Meyer S.E."/>
            <person name="James E.K."/>
            <person name="Maluk M."/>
            <person name="Avontuur J.R."/>
            <person name="Chan W.Y."/>
            <person name="Venter S.N."/>
            <person name="Steenkamp E.T."/>
        </authorList>
    </citation>
    <scope>NUCLEOTIDE SEQUENCE [LARGE SCALE GENOMIC DNA]</scope>
    <source>
        <strain evidence="2 3">JPY454</strain>
    </source>
</reference>
<sequence>MKVALFVPCFIDSFFPDVGIATLELLERLGCDVDYPLDQTCCGQPLGNSGCENQAAATENLFVRNFTGYDYIVAPSGSCVHHVRDNLTAADQTSDAQKVRRNTYELVEFIHDVLEVREFPWAEFDHKVGLHNSCGTLRSLKTASMSEIAGPVFSKPMTLLSGVKGIEFITPDRPDECCGFGGTFCVSEEPVSARMGADKVRDHKRNGAEYIVSADSSCLMHQKGCADRLGLGLKFIHIAQILNGARA</sequence>
<protein>
    <submittedName>
        <fullName evidence="2">(Fe-S)-binding protein</fullName>
    </submittedName>
</protein>
<dbReference type="PANTHER" id="PTHR30296">
    <property type="entry name" value="UNCHARACTERIZED PROTEIN YKGE"/>
    <property type="match status" value="1"/>
</dbReference>
<name>A0ABX2NUR9_9BURK</name>
<dbReference type="PANTHER" id="PTHR30296:SF0">
    <property type="entry name" value="LACTATE UTILIZATION PROTEIN A"/>
    <property type="match status" value="1"/>
</dbReference>
<evidence type="ECO:0000313" key="3">
    <source>
        <dbReference type="Proteomes" id="UP000821598"/>
    </source>
</evidence>
<evidence type="ECO:0000259" key="1">
    <source>
        <dbReference type="Pfam" id="PF02754"/>
    </source>
</evidence>
<feature type="domain" description="Cysteine-rich" evidence="1">
    <location>
        <begin position="3"/>
        <end position="83"/>
    </location>
</feature>
<gene>
    <name evidence="2" type="ORF">FSB64_31655</name>
</gene>
<dbReference type="EMBL" id="VOMC01000044">
    <property type="protein sequence ID" value="NVI08227.1"/>
    <property type="molecule type" value="Genomic_DNA"/>
</dbReference>
<keyword evidence="3" id="KW-1185">Reference proteome</keyword>
<proteinExistence type="predicted"/>
<feature type="domain" description="Cysteine-rich" evidence="1">
    <location>
        <begin position="129"/>
        <end position="221"/>
    </location>
</feature>